<feature type="region of interest" description="Disordered" evidence="1">
    <location>
        <begin position="1"/>
        <end position="59"/>
    </location>
</feature>
<evidence type="ECO:0000313" key="2">
    <source>
        <dbReference type="EMBL" id="TQB76480.1"/>
    </source>
</evidence>
<reference evidence="2 3" key="1">
    <citation type="submission" date="2019-06" db="EMBL/GenBank/DDBJ databases">
        <title>Wine fermentation using esterase from Monascus purpureus.</title>
        <authorList>
            <person name="Geng C."/>
            <person name="Zhang Y."/>
        </authorList>
    </citation>
    <scope>NUCLEOTIDE SEQUENCE [LARGE SCALE GENOMIC DNA]</scope>
    <source>
        <strain evidence="2">HQ1</strain>
    </source>
</reference>
<feature type="compositionally biased region" description="Polar residues" evidence="1">
    <location>
        <begin position="462"/>
        <end position="476"/>
    </location>
</feature>
<keyword evidence="3" id="KW-1185">Reference proteome</keyword>
<accession>A0A507R3Z4</accession>
<protein>
    <submittedName>
        <fullName evidence="2">Uncharacterized protein</fullName>
    </submittedName>
</protein>
<dbReference type="AlphaFoldDB" id="A0A507R3Z4"/>
<evidence type="ECO:0000256" key="1">
    <source>
        <dbReference type="SAM" id="MobiDB-lite"/>
    </source>
</evidence>
<feature type="region of interest" description="Disordered" evidence="1">
    <location>
        <begin position="95"/>
        <end position="125"/>
    </location>
</feature>
<comment type="caution">
    <text evidence="2">The sequence shown here is derived from an EMBL/GenBank/DDBJ whole genome shotgun (WGS) entry which is preliminary data.</text>
</comment>
<name>A0A507R3Z4_MONPU</name>
<proteinExistence type="predicted"/>
<dbReference type="Proteomes" id="UP000319663">
    <property type="component" value="Unassembled WGS sequence"/>
</dbReference>
<feature type="compositionally biased region" description="Polar residues" evidence="1">
    <location>
        <begin position="333"/>
        <end position="354"/>
    </location>
</feature>
<feature type="region of interest" description="Disordered" evidence="1">
    <location>
        <begin position="253"/>
        <end position="623"/>
    </location>
</feature>
<evidence type="ECO:0000313" key="3">
    <source>
        <dbReference type="Proteomes" id="UP000319663"/>
    </source>
</evidence>
<dbReference type="EMBL" id="VIFY01000009">
    <property type="protein sequence ID" value="TQB76480.1"/>
    <property type="molecule type" value="Genomic_DNA"/>
</dbReference>
<gene>
    <name evidence="2" type="ORF">MPDQ_007888</name>
</gene>
<feature type="compositionally biased region" description="Polar residues" evidence="1">
    <location>
        <begin position="556"/>
        <end position="575"/>
    </location>
</feature>
<organism evidence="2 3">
    <name type="scientific">Monascus purpureus</name>
    <name type="common">Red mold</name>
    <name type="synonym">Monascus anka</name>
    <dbReference type="NCBI Taxonomy" id="5098"/>
    <lineage>
        <taxon>Eukaryota</taxon>
        <taxon>Fungi</taxon>
        <taxon>Dikarya</taxon>
        <taxon>Ascomycota</taxon>
        <taxon>Pezizomycotina</taxon>
        <taxon>Eurotiomycetes</taxon>
        <taxon>Eurotiomycetidae</taxon>
        <taxon>Eurotiales</taxon>
        <taxon>Aspergillaceae</taxon>
        <taxon>Monascus</taxon>
    </lineage>
</organism>
<feature type="compositionally biased region" description="Polar residues" evidence="1">
    <location>
        <begin position="488"/>
        <end position="506"/>
    </location>
</feature>
<feature type="compositionally biased region" description="Basic and acidic residues" evidence="1">
    <location>
        <begin position="1"/>
        <end position="28"/>
    </location>
</feature>
<sequence length="657" mass="71459">MSRRERTTKITKHKTDHDHDFDTPDTDKTSTPTHLIASRHSKTKTKNLLSSSFSSSLSKIQNRSLFSSASTTRFSKSTSFSSPSDQTTLTQIAFVTKPREPPSDDGGLDYIEGNEADKADNVRQGKDDAIIIDSDSENDSDADNTNTDCLPQARRVRTVRFSESRTIGDRANSRGNVIRNRNNAVEKNAEVRRSSLPAKSNKKTAKDKTLTQMKFVQPIVYIKSDGENDEEIRFDYIYDNPQRANGKKMHELTSDDKVEGDLSQDPASQQEPVGVKRRKLDDGPAQLPVGQQANVKGGGVIEGPSRNPVTPRKTHKFEIPSSQSPESPGMAVISSQFCRATQTPLKDPSPNTSKRCLPEGSPTSHLLGDASLNSDHPSSLGESTVSASSMIRKSPLPGGSGAAGNESRSRTGSFGRTIVYETDAESDDGDLETESLSVTDSKEAAGGEPKVSAEIIRDSLGDDSQTTEPPDISSNVDLEPILTDTEPPMSSNASICYRRQQLSTQFPEGPIPTLSTQKMAELFPQDSSPRVSKARDASRLRTSSLVKSWSVPGPPSQNQVPEPTQTQDNYLNKSTEIVPESSPVVRRDAHEPVVQVESSQPADRIHKQMDSNGDAGSEGILSRSQLLPSSVMESIPMPVFWMGSQDSVGEPYTLPDG</sequence>
<feature type="compositionally biased region" description="Basic and acidic residues" evidence="1">
    <location>
        <begin position="115"/>
        <end position="125"/>
    </location>
</feature>
<feature type="compositionally biased region" description="Low complexity" evidence="1">
    <location>
        <begin position="46"/>
        <end position="59"/>
    </location>
</feature>
<feature type="compositionally biased region" description="Polar residues" evidence="1">
    <location>
        <begin position="371"/>
        <end position="391"/>
    </location>
</feature>
<feature type="compositionally biased region" description="Acidic residues" evidence="1">
    <location>
        <begin position="422"/>
        <end position="433"/>
    </location>
</feature>